<sequence>MLLNPGQNYKGLEQVAAVTKGSATTLRTMSEAPNVFQKALFG</sequence>
<organism evidence="1 2">
    <name type="scientific">Flexivirga alba</name>
    <dbReference type="NCBI Taxonomy" id="702742"/>
    <lineage>
        <taxon>Bacteria</taxon>
        <taxon>Bacillati</taxon>
        <taxon>Actinomycetota</taxon>
        <taxon>Actinomycetes</taxon>
        <taxon>Micrococcales</taxon>
        <taxon>Dermacoccaceae</taxon>
        <taxon>Flexivirga</taxon>
    </lineage>
</organism>
<dbReference type="EMBL" id="JBHSWH010000001">
    <property type="protein sequence ID" value="MFC6704045.1"/>
    <property type="molecule type" value="Genomic_DNA"/>
</dbReference>
<proteinExistence type="predicted"/>
<protein>
    <submittedName>
        <fullName evidence="1">Uncharacterized protein</fullName>
    </submittedName>
</protein>
<name>A0ABW2AB50_9MICO</name>
<reference evidence="2" key="1">
    <citation type="journal article" date="2019" name="Int. J. Syst. Evol. Microbiol.">
        <title>The Global Catalogue of Microorganisms (GCM) 10K type strain sequencing project: providing services to taxonomists for standard genome sequencing and annotation.</title>
        <authorList>
            <consortium name="The Broad Institute Genomics Platform"/>
            <consortium name="The Broad Institute Genome Sequencing Center for Infectious Disease"/>
            <person name="Wu L."/>
            <person name="Ma J."/>
        </authorList>
    </citation>
    <scope>NUCLEOTIDE SEQUENCE [LARGE SCALE GENOMIC DNA]</scope>
    <source>
        <strain evidence="2">CCUG 58127</strain>
    </source>
</reference>
<keyword evidence="2" id="KW-1185">Reference proteome</keyword>
<evidence type="ECO:0000313" key="2">
    <source>
        <dbReference type="Proteomes" id="UP001596298"/>
    </source>
</evidence>
<comment type="caution">
    <text evidence="1">The sequence shown here is derived from an EMBL/GenBank/DDBJ whole genome shotgun (WGS) entry which is preliminary data.</text>
</comment>
<dbReference type="Proteomes" id="UP001596298">
    <property type="component" value="Unassembled WGS sequence"/>
</dbReference>
<evidence type="ECO:0000313" key="1">
    <source>
        <dbReference type="EMBL" id="MFC6704045.1"/>
    </source>
</evidence>
<gene>
    <name evidence="1" type="ORF">ACFQDH_01855</name>
</gene>
<dbReference type="RefSeq" id="WP_382397925.1">
    <property type="nucleotide sequence ID" value="NZ_JBHSWH010000001.1"/>
</dbReference>
<accession>A0ABW2AB50</accession>